<feature type="compositionally biased region" description="Basic and acidic residues" evidence="2">
    <location>
        <begin position="22"/>
        <end position="32"/>
    </location>
</feature>
<reference evidence="4" key="1">
    <citation type="submission" date="2025-08" db="UniProtKB">
        <authorList>
            <consortium name="RefSeq"/>
        </authorList>
    </citation>
    <scope>IDENTIFICATION</scope>
</reference>
<dbReference type="CTD" id="256643"/>
<dbReference type="GO" id="GO:0016592">
    <property type="term" value="C:mediator complex"/>
    <property type="evidence" value="ECO:0007669"/>
    <property type="project" value="TreeGrafter"/>
</dbReference>
<feature type="compositionally biased region" description="Basic and acidic residues" evidence="2">
    <location>
        <begin position="323"/>
        <end position="340"/>
    </location>
</feature>
<evidence type="ECO:0000313" key="3">
    <source>
        <dbReference type="Proteomes" id="UP000515156"/>
    </source>
</evidence>
<feature type="region of interest" description="Disordered" evidence="2">
    <location>
        <begin position="49"/>
        <end position="70"/>
    </location>
</feature>
<dbReference type="InterPro" id="IPR029199">
    <property type="entry name" value="THRAP3_BCLAF1"/>
</dbReference>
<feature type="region of interest" description="Disordered" evidence="2">
    <location>
        <begin position="537"/>
        <end position="577"/>
    </location>
</feature>
<dbReference type="PANTHER" id="PTHR15268">
    <property type="entry name" value="THRAP3/BCLAF1"/>
    <property type="match status" value="1"/>
</dbReference>
<protein>
    <submittedName>
        <fullName evidence="4">BCLAF1 and THRAP3 family member 3</fullName>
    </submittedName>
</protein>
<dbReference type="AlphaFoldDB" id="A0A6P7XYZ6"/>
<accession>A0A6P7XYZ6</accession>
<keyword evidence="3" id="KW-1185">Reference proteome</keyword>
<dbReference type="RefSeq" id="XP_030058126.1">
    <property type="nucleotide sequence ID" value="XM_030202266.1"/>
</dbReference>
<proteinExistence type="inferred from homology"/>
<dbReference type="KEGG" id="muo:115469526"/>
<feature type="region of interest" description="Disordered" evidence="2">
    <location>
        <begin position="1"/>
        <end position="32"/>
    </location>
</feature>
<dbReference type="OrthoDB" id="9935637at2759"/>
<evidence type="ECO:0000313" key="4">
    <source>
        <dbReference type="RefSeq" id="XP_030058126.1"/>
    </source>
</evidence>
<gene>
    <name evidence="4" type="primary">BCLAF3</name>
</gene>
<comment type="similarity">
    <text evidence="1">Belongs to the BCLAF1/THRAP3 family.</text>
</comment>
<dbReference type="InParanoid" id="A0A6P7XYZ6"/>
<organism evidence="3 4">
    <name type="scientific">Microcaecilia unicolor</name>
    <dbReference type="NCBI Taxonomy" id="1415580"/>
    <lineage>
        <taxon>Eukaryota</taxon>
        <taxon>Metazoa</taxon>
        <taxon>Chordata</taxon>
        <taxon>Craniata</taxon>
        <taxon>Vertebrata</taxon>
        <taxon>Euteleostomi</taxon>
        <taxon>Amphibia</taxon>
        <taxon>Gymnophiona</taxon>
        <taxon>Siphonopidae</taxon>
        <taxon>Microcaecilia</taxon>
    </lineage>
</organism>
<dbReference type="GO" id="GO:0003712">
    <property type="term" value="F:transcription coregulator activity"/>
    <property type="evidence" value="ECO:0007669"/>
    <property type="project" value="TreeGrafter"/>
</dbReference>
<feature type="compositionally biased region" description="Basic and acidic residues" evidence="2">
    <location>
        <begin position="373"/>
        <end position="386"/>
    </location>
</feature>
<evidence type="ECO:0000256" key="1">
    <source>
        <dbReference type="ARBA" id="ARBA00006481"/>
    </source>
</evidence>
<feature type="region of interest" description="Disordered" evidence="2">
    <location>
        <begin position="291"/>
        <end position="417"/>
    </location>
</feature>
<feature type="compositionally biased region" description="Basic and acidic residues" evidence="2">
    <location>
        <begin position="394"/>
        <end position="403"/>
    </location>
</feature>
<dbReference type="Pfam" id="PF15440">
    <property type="entry name" value="THRAP3_BCLAF1"/>
    <property type="match status" value="1"/>
</dbReference>
<feature type="compositionally biased region" description="Basic and acidic residues" evidence="2">
    <location>
        <begin position="554"/>
        <end position="577"/>
    </location>
</feature>
<dbReference type="Proteomes" id="UP000515156">
    <property type="component" value="Chromosome 4"/>
</dbReference>
<name>A0A6P7XYZ6_9AMPH</name>
<dbReference type="GO" id="GO:0003677">
    <property type="term" value="F:DNA binding"/>
    <property type="evidence" value="ECO:0007669"/>
    <property type="project" value="TreeGrafter"/>
</dbReference>
<evidence type="ECO:0000256" key="2">
    <source>
        <dbReference type="SAM" id="MobiDB-lite"/>
    </source>
</evidence>
<dbReference type="GO" id="GO:0045944">
    <property type="term" value="P:positive regulation of transcription by RNA polymerase II"/>
    <property type="evidence" value="ECO:0007669"/>
    <property type="project" value="TreeGrafter"/>
</dbReference>
<dbReference type="GeneID" id="115469526"/>
<feature type="region of interest" description="Disordered" evidence="2">
    <location>
        <begin position="185"/>
        <end position="260"/>
    </location>
</feature>
<feature type="compositionally biased region" description="Basic and acidic residues" evidence="2">
    <location>
        <begin position="206"/>
        <end position="215"/>
    </location>
</feature>
<dbReference type="PANTHER" id="PTHR15268:SF17">
    <property type="entry name" value="BCLAF1 AND THRAP3 FAMILY MEMBER 3"/>
    <property type="match status" value="1"/>
</dbReference>
<sequence length="670" mass="78629">MAKSHSGSPRWRNRSLSPTYRSPERHRQRYFQDHYDTEFRGFRKDPRPVHWREESGKFGQNNLRPVPHGNLRPRIYDYSPSPRFRTPPLDNSHRNKFQRNYQPERGEVAQRHSYPPKYPEIAGYREHERPFYQDKVHERHMHEEPRAPRCDKRVKPFNELDPSFSKHEGAWPEGDLRHQRIQTDKYSYSPGRSSEEFVGRSSYQKRYPEDRDFRAHGPASKRARGGTERYDIREPVRDSCWKPDHPLPHHQDKETPRDTATRAFRSSERDFPEPNLISKVAFDYSHKHHRYAGDETVTDGRAPKHPRQEERKYNPAKGPSNTKELDKFDGHRGHEPEKGHQVPPQYSSEKYHSTCPADVCKGDVDLRPLNNNKLKEKVRKQGDSEKTPVSASNQRDKSHKPADLKASSSNASSKTESLMVKVDMKKMVDKYRTAAVGSPSAERQISNDLVAVSRKKEDFHPVFEHLHSAPSDLKREFTQEIITIIHEVKANYFKPSALTLHERFSKMQYEKDANENKAVEKSNPKIHRRIDISLADLKNKRAKRNESGQSGAKVIDDPHDLRHDIERRRKERLRSEDEKVLDADIADRDDQSASLSNLPNRKTEFEKSSRFMRAPFRKFVGKPHSSFSHGENTNACTHKRQFEEDFDHPRTNKRPFKDSFTENRFRINRV</sequence>
<dbReference type="FunCoup" id="A0A6P7XYZ6">
    <property type="interactions" value="145"/>
</dbReference>
<feature type="compositionally biased region" description="Basic and acidic residues" evidence="2">
    <location>
        <begin position="225"/>
        <end position="260"/>
    </location>
</feature>
<feature type="compositionally biased region" description="Low complexity" evidence="2">
    <location>
        <begin position="405"/>
        <end position="414"/>
    </location>
</feature>